<dbReference type="InterPro" id="IPR003383">
    <property type="entry name" value="Circovirus_capsid"/>
</dbReference>
<dbReference type="Pfam" id="PF02443">
    <property type="entry name" value="Circo_capsid"/>
    <property type="match status" value="1"/>
</dbReference>
<keyword evidence="14" id="KW-1160">Virus entry into host cell</keyword>
<dbReference type="Gene3D" id="2.60.120.950">
    <property type="entry name" value="Circovirus capsid protein"/>
    <property type="match status" value="1"/>
</dbReference>
<evidence type="ECO:0000256" key="5">
    <source>
        <dbReference type="ARBA" id="ARBA00022524"/>
    </source>
</evidence>
<evidence type="ECO:0000313" key="16">
    <source>
        <dbReference type="EMBL" id="XBW65496.1"/>
    </source>
</evidence>
<keyword evidence="12" id="KW-1164">Virus endocytosis by host</keyword>
<dbReference type="EMBL" id="OR714537">
    <property type="protein sequence ID" value="XBW65496.1"/>
    <property type="molecule type" value="Genomic_DNA"/>
</dbReference>
<organism evidence="16">
    <name type="scientific">Iberian lynx associated circovirus 1</name>
    <dbReference type="NCBI Taxonomy" id="3228841"/>
    <lineage>
        <taxon>Viruses</taxon>
        <taxon>Monodnaviria</taxon>
        <taxon>Shotokuvirae</taxon>
        <taxon>Cressdnaviricota</taxon>
        <taxon>Arfiviricetes</taxon>
        <taxon>Cirlivirales</taxon>
        <taxon>Circoviridae</taxon>
        <taxon>Circovirus</taxon>
    </lineage>
</organism>
<evidence type="ECO:0000256" key="2">
    <source>
        <dbReference type="ARBA" id="ARBA00004328"/>
    </source>
</evidence>
<dbReference type="GO" id="GO:0043657">
    <property type="term" value="C:host cell"/>
    <property type="evidence" value="ECO:0007669"/>
    <property type="project" value="GOC"/>
</dbReference>
<evidence type="ECO:0000256" key="4">
    <source>
        <dbReference type="ARBA" id="ARBA00022431"/>
    </source>
</evidence>
<comment type="similarity">
    <text evidence="3">Belongs to the circoviridae capsid protein family.</text>
</comment>
<dbReference type="GO" id="GO:0042025">
    <property type="term" value="C:host cell nucleus"/>
    <property type="evidence" value="ECO:0007669"/>
    <property type="project" value="UniProtKB-SubCell"/>
</dbReference>
<evidence type="ECO:0000256" key="8">
    <source>
        <dbReference type="ARBA" id="ARBA00022581"/>
    </source>
</evidence>
<comment type="subunit">
    <text evidence="15">Homomultimer. Assembles in the nucleus, presumably in an immature form, then migrates to the cytoplasm once assembled as mature virion. Interacts with Rep; this interaction relocates Rep into the nucleus.</text>
</comment>
<evidence type="ECO:0000256" key="9">
    <source>
        <dbReference type="ARBA" id="ARBA00022595"/>
    </source>
</evidence>
<keyword evidence="5" id="KW-1163">Viral penetration into host nucleus</keyword>
<sequence length="206" mass="24800">MPRLLRRYRRRRIYRRRRPRLRRYRKYRIRRLIGSTYYDKLTKIELKTFTFQSGTQYKAESVSWKLNEFIGTVSWDYYRLKYVSWTLRPATPTDRWTFWGIGISIIDHDDTAITPTPNTFTYQDNSTRKIFYPHKGHRRFFKPKPWLLSQGSQSVGWDARNTFWANSNTGTTTWTGIKYVINGQGTNDSSNYTKLKLPIYSSNTYI</sequence>
<comment type="subcellular location">
    <subcellularLocation>
        <location evidence="1">Host nucleus</location>
    </subcellularLocation>
    <subcellularLocation>
        <location evidence="2">Virion</location>
    </subcellularLocation>
</comment>
<proteinExistence type="inferred from homology"/>
<reference evidence="16" key="1">
    <citation type="journal article" date="2024" name="Res. Vet. Sci.">
        <title>Identification and characterization of a novel circovirus in Iberian lynx in Spain.</title>
        <authorList>
            <person name="Castro-Scholten S."/>
            <person name="Vasinioti V.I."/>
            <person name="Caballero-Gomez J."/>
            <person name="Garcia-Bocanegra I."/>
            <person name="Pellegrini F."/>
            <person name="Salvaggiulo A."/>
            <person name="Odigie A.E."/>
            <person name="Diakoudi G."/>
            <person name="Camero M."/>
            <person name="Decaro N."/>
            <person name="Martella V."/>
            <person name="Lanave G."/>
        </authorList>
    </citation>
    <scope>NUCLEOTIDE SEQUENCE</scope>
    <source>
        <strain evidence="16">SPA/2023/Iberian lynx/296.29</strain>
    </source>
</reference>
<keyword evidence="6" id="KW-0167">Capsid protein</keyword>
<evidence type="ECO:0000256" key="10">
    <source>
        <dbReference type="ARBA" id="ARBA00022804"/>
    </source>
</evidence>
<accession>A0AAU7VEQ1</accession>
<dbReference type="GO" id="GO:0019069">
    <property type="term" value="P:viral capsid assembly"/>
    <property type="evidence" value="ECO:0007669"/>
    <property type="project" value="InterPro"/>
</dbReference>
<name>A0AAU7VEQ1_9CIRC</name>
<dbReference type="GO" id="GO:0075732">
    <property type="term" value="P:viral penetration into host nucleus"/>
    <property type="evidence" value="ECO:0007669"/>
    <property type="project" value="UniProtKB-KW"/>
</dbReference>
<keyword evidence="10" id="KW-1161">Viral attachment to host cell</keyword>
<evidence type="ECO:0000256" key="13">
    <source>
        <dbReference type="ARBA" id="ARBA00023125"/>
    </source>
</evidence>
<protein>
    <submittedName>
        <fullName evidence="16">Capsid protein</fullName>
    </submittedName>
</protein>
<keyword evidence="4" id="KW-1140">T=1 icosahedral capsid protein</keyword>
<evidence type="ECO:0000256" key="1">
    <source>
        <dbReference type="ARBA" id="ARBA00004147"/>
    </source>
</evidence>
<keyword evidence="9" id="KW-1162">Viral penetration into host cytoplasm</keyword>
<keyword evidence="13" id="KW-0238">DNA-binding</keyword>
<dbReference type="GO" id="GO:0075509">
    <property type="term" value="P:endocytosis involved in viral entry into host cell"/>
    <property type="evidence" value="ECO:0007669"/>
    <property type="project" value="UniProtKB-KW"/>
</dbReference>
<evidence type="ECO:0000256" key="15">
    <source>
        <dbReference type="ARBA" id="ARBA00046863"/>
    </source>
</evidence>
<dbReference type="InterPro" id="IPR038652">
    <property type="entry name" value="Circovirus_capsid_sf"/>
</dbReference>
<evidence type="ECO:0000256" key="14">
    <source>
        <dbReference type="ARBA" id="ARBA00023296"/>
    </source>
</evidence>
<dbReference type="GO" id="GO:0003677">
    <property type="term" value="F:DNA binding"/>
    <property type="evidence" value="ECO:0007669"/>
    <property type="project" value="UniProtKB-KW"/>
</dbReference>
<evidence type="ECO:0000256" key="6">
    <source>
        <dbReference type="ARBA" id="ARBA00022561"/>
    </source>
</evidence>
<evidence type="ECO:0000256" key="11">
    <source>
        <dbReference type="ARBA" id="ARBA00022844"/>
    </source>
</evidence>
<evidence type="ECO:0000256" key="7">
    <source>
        <dbReference type="ARBA" id="ARBA00022562"/>
    </source>
</evidence>
<keyword evidence="11" id="KW-0946">Virion</keyword>
<evidence type="ECO:0000256" key="3">
    <source>
        <dbReference type="ARBA" id="ARBA00010301"/>
    </source>
</evidence>
<evidence type="ECO:0000256" key="12">
    <source>
        <dbReference type="ARBA" id="ARBA00022890"/>
    </source>
</evidence>
<keyword evidence="7" id="KW-1048">Host nucleus</keyword>
<dbReference type="GO" id="GO:0039615">
    <property type="term" value="C:T=1 icosahedral viral capsid"/>
    <property type="evidence" value="ECO:0007669"/>
    <property type="project" value="UniProtKB-KW"/>
</dbReference>
<dbReference type="GO" id="GO:0019062">
    <property type="term" value="P:virion attachment to host cell"/>
    <property type="evidence" value="ECO:0007669"/>
    <property type="project" value="UniProtKB-KW"/>
</dbReference>
<keyword evidence="8" id="KW-0945">Host-virus interaction</keyword>